<evidence type="ECO:0000313" key="2">
    <source>
        <dbReference type="Proteomes" id="UP000410492"/>
    </source>
</evidence>
<accession>A0A653CVK2</accession>
<dbReference type="Proteomes" id="UP000410492">
    <property type="component" value="Unassembled WGS sequence"/>
</dbReference>
<sequence length="54" mass="6559">MVLDERAFQKFANAWLKRDDCRQEKATCPGHRRRSDAIWFLSWPTLLSIEIWQH</sequence>
<keyword evidence="2" id="KW-1185">Reference proteome</keyword>
<evidence type="ECO:0000313" key="1">
    <source>
        <dbReference type="EMBL" id="VEN51709.1"/>
    </source>
</evidence>
<organism evidence="1 2">
    <name type="scientific">Callosobruchus maculatus</name>
    <name type="common">Southern cowpea weevil</name>
    <name type="synonym">Pulse bruchid</name>
    <dbReference type="NCBI Taxonomy" id="64391"/>
    <lineage>
        <taxon>Eukaryota</taxon>
        <taxon>Metazoa</taxon>
        <taxon>Ecdysozoa</taxon>
        <taxon>Arthropoda</taxon>
        <taxon>Hexapoda</taxon>
        <taxon>Insecta</taxon>
        <taxon>Pterygota</taxon>
        <taxon>Neoptera</taxon>
        <taxon>Endopterygota</taxon>
        <taxon>Coleoptera</taxon>
        <taxon>Polyphaga</taxon>
        <taxon>Cucujiformia</taxon>
        <taxon>Chrysomeloidea</taxon>
        <taxon>Chrysomelidae</taxon>
        <taxon>Bruchinae</taxon>
        <taxon>Bruchini</taxon>
        <taxon>Callosobruchus</taxon>
    </lineage>
</organism>
<dbReference type="AlphaFoldDB" id="A0A653CVK2"/>
<name>A0A653CVK2_CALMS</name>
<dbReference type="EMBL" id="CAACVG010008986">
    <property type="protein sequence ID" value="VEN51709.1"/>
    <property type="molecule type" value="Genomic_DNA"/>
</dbReference>
<gene>
    <name evidence="1" type="ORF">CALMAC_LOCUS12087</name>
</gene>
<protein>
    <submittedName>
        <fullName evidence="1">Uncharacterized protein</fullName>
    </submittedName>
</protein>
<reference evidence="1 2" key="1">
    <citation type="submission" date="2019-01" db="EMBL/GenBank/DDBJ databases">
        <authorList>
            <person name="Sayadi A."/>
        </authorList>
    </citation>
    <scope>NUCLEOTIDE SEQUENCE [LARGE SCALE GENOMIC DNA]</scope>
</reference>
<proteinExistence type="predicted"/>